<dbReference type="InParanoid" id="A0A0N7KC81"/>
<keyword evidence="2" id="KW-1185">Reference proteome</keyword>
<gene>
    <name evidence="1" type="ordered locus">Os01g0116101</name>
    <name evidence="1" type="ORF">OSNPB_010116101</name>
</gene>
<sequence length="126" mass="14565">MVNPTNGGNFTDEFFAVAIRVAIQYLDSHMEITREQHTLVYRTVASLAQLFSEMPCDCDNVGVGIPCRTEHLLHSEKFLDCINCYHSFQVLLCKENQYNQGCQQIPAWCCVHKFDRLESRNCNMRI</sequence>
<dbReference type="Gramene" id="Os01t0116101-00">
    <property type="protein sequence ID" value="Os01t0116101-00"/>
    <property type="gene ID" value="Os01g0116101"/>
</dbReference>
<evidence type="ECO:0000313" key="2">
    <source>
        <dbReference type="Proteomes" id="UP000059680"/>
    </source>
</evidence>
<dbReference type="EMBL" id="AP014957">
    <property type="protein sequence ID" value="BAS70081.1"/>
    <property type="molecule type" value="Genomic_DNA"/>
</dbReference>
<organism evidence="1 2">
    <name type="scientific">Oryza sativa subsp. japonica</name>
    <name type="common">Rice</name>
    <dbReference type="NCBI Taxonomy" id="39947"/>
    <lineage>
        <taxon>Eukaryota</taxon>
        <taxon>Viridiplantae</taxon>
        <taxon>Streptophyta</taxon>
        <taxon>Embryophyta</taxon>
        <taxon>Tracheophyta</taxon>
        <taxon>Spermatophyta</taxon>
        <taxon>Magnoliopsida</taxon>
        <taxon>Liliopsida</taxon>
        <taxon>Poales</taxon>
        <taxon>Poaceae</taxon>
        <taxon>BOP clade</taxon>
        <taxon>Oryzoideae</taxon>
        <taxon>Oryzeae</taxon>
        <taxon>Oryzinae</taxon>
        <taxon>Oryza</taxon>
        <taxon>Oryza sativa</taxon>
    </lineage>
</organism>
<evidence type="ECO:0000313" key="1">
    <source>
        <dbReference type="EMBL" id="BAS70081.1"/>
    </source>
</evidence>
<name>A0A0N7KC81_ORYSJ</name>
<dbReference type="Proteomes" id="UP000059680">
    <property type="component" value="Chromosome 1"/>
</dbReference>
<reference evidence="1 2" key="3">
    <citation type="journal article" date="2013" name="Rice">
        <title>Improvement of the Oryza sativa Nipponbare reference genome using next generation sequence and optical map data.</title>
        <authorList>
            <person name="Kawahara Y."/>
            <person name="de la Bastide M."/>
            <person name="Hamilton J.P."/>
            <person name="Kanamori H."/>
            <person name="McCombie W.R."/>
            <person name="Ouyang S."/>
            <person name="Schwartz D.C."/>
            <person name="Tanaka T."/>
            <person name="Wu J."/>
            <person name="Zhou S."/>
            <person name="Childs K.L."/>
            <person name="Davidson R.M."/>
            <person name="Lin H."/>
            <person name="Quesada-Ocampo L."/>
            <person name="Vaillancourt B."/>
            <person name="Sakai H."/>
            <person name="Lee S.S."/>
            <person name="Kim J."/>
            <person name="Numa H."/>
            <person name="Itoh T."/>
            <person name="Buell C.R."/>
            <person name="Matsumoto T."/>
        </authorList>
    </citation>
    <scope>NUCLEOTIDE SEQUENCE [LARGE SCALE GENOMIC DNA]</scope>
    <source>
        <strain evidence="2">cv. Nipponbare</strain>
    </source>
</reference>
<reference evidence="1 2" key="2">
    <citation type="journal article" date="2013" name="Plant Cell Physiol.">
        <title>Rice Annotation Project Database (RAP-DB): an integrative and interactive database for rice genomics.</title>
        <authorList>
            <person name="Sakai H."/>
            <person name="Lee S.S."/>
            <person name="Tanaka T."/>
            <person name="Numa H."/>
            <person name="Kim J."/>
            <person name="Kawahara Y."/>
            <person name="Wakimoto H."/>
            <person name="Yang C.C."/>
            <person name="Iwamoto M."/>
            <person name="Abe T."/>
            <person name="Yamada Y."/>
            <person name="Muto A."/>
            <person name="Inokuchi H."/>
            <person name="Ikemura T."/>
            <person name="Matsumoto T."/>
            <person name="Sasaki T."/>
            <person name="Itoh T."/>
        </authorList>
    </citation>
    <scope>NUCLEOTIDE SEQUENCE [LARGE SCALE GENOMIC DNA]</scope>
    <source>
        <strain evidence="2">cv. Nipponbare</strain>
    </source>
</reference>
<reference evidence="2" key="1">
    <citation type="journal article" date="2005" name="Nature">
        <title>The map-based sequence of the rice genome.</title>
        <authorList>
            <consortium name="International rice genome sequencing project (IRGSP)"/>
            <person name="Matsumoto T."/>
            <person name="Wu J."/>
            <person name="Kanamori H."/>
            <person name="Katayose Y."/>
            <person name="Fujisawa M."/>
            <person name="Namiki N."/>
            <person name="Mizuno H."/>
            <person name="Yamamoto K."/>
            <person name="Antonio B.A."/>
            <person name="Baba T."/>
            <person name="Sakata K."/>
            <person name="Nagamura Y."/>
            <person name="Aoki H."/>
            <person name="Arikawa K."/>
            <person name="Arita K."/>
            <person name="Bito T."/>
            <person name="Chiden Y."/>
            <person name="Fujitsuka N."/>
            <person name="Fukunaka R."/>
            <person name="Hamada M."/>
            <person name="Harada C."/>
            <person name="Hayashi A."/>
            <person name="Hijishita S."/>
            <person name="Honda M."/>
            <person name="Hosokawa S."/>
            <person name="Ichikawa Y."/>
            <person name="Idonuma A."/>
            <person name="Iijima M."/>
            <person name="Ikeda M."/>
            <person name="Ikeno M."/>
            <person name="Ito K."/>
            <person name="Ito S."/>
            <person name="Ito T."/>
            <person name="Ito Y."/>
            <person name="Ito Y."/>
            <person name="Iwabuchi A."/>
            <person name="Kamiya K."/>
            <person name="Karasawa W."/>
            <person name="Kurita K."/>
            <person name="Katagiri S."/>
            <person name="Kikuta A."/>
            <person name="Kobayashi H."/>
            <person name="Kobayashi N."/>
            <person name="Machita K."/>
            <person name="Maehara T."/>
            <person name="Masukawa M."/>
            <person name="Mizubayashi T."/>
            <person name="Mukai Y."/>
            <person name="Nagasaki H."/>
            <person name="Nagata Y."/>
            <person name="Naito S."/>
            <person name="Nakashima M."/>
            <person name="Nakama Y."/>
            <person name="Nakamichi Y."/>
            <person name="Nakamura M."/>
            <person name="Meguro A."/>
            <person name="Negishi M."/>
            <person name="Ohta I."/>
            <person name="Ohta T."/>
            <person name="Okamoto M."/>
            <person name="Ono N."/>
            <person name="Saji S."/>
            <person name="Sakaguchi M."/>
            <person name="Sakai K."/>
            <person name="Shibata M."/>
            <person name="Shimokawa T."/>
            <person name="Song J."/>
            <person name="Takazaki Y."/>
            <person name="Terasawa K."/>
            <person name="Tsugane M."/>
            <person name="Tsuji K."/>
            <person name="Ueda S."/>
            <person name="Waki K."/>
            <person name="Yamagata H."/>
            <person name="Yamamoto M."/>
            <person name="Yamamoto S."/>
            <person name="Yamane H."/>
            <person name="Yoshiki S."/>
            <person name="Yoshihara R."/>
            <person name="Yukawa K."/>
            <person name="Zhong H."/>
            <person name="Yano M."/>
            <person name="Yuan Q."/>
            <person name="Ouyang S."/>
            <person name="Liu J."/>
            <person name="Jones K.M."/>
            <person name="Gansberger K."/>
            <person name="Moffat K."/>
            <person name="Hill J."/>
            <person name="Bera J."/>
            <person name="Fadrosh D."/>
            <person name="Jin S."/>
            <person name="Johri S."/>
            <person name="Kim M."/>
            <person name="Overton L."/>
            <person name="Reardon M."/>
            <person name="Tsitrin T."/>
            <person name="Vuong H."/>
            <person name="Weaver B."/>
            <person name="Ciecko A."/>
            <person name="Tallon L."/>
            <person name="Jackson J."/>
            <person name="Pai G."/>
            <person name="Aken S.V."/>
            <person name="Utterback T."/>
            <person name="Reidmuller S."/>
            <person name="Feldblyum T."/>
            <person name="Hsiao J."/>
            <person name="Zismann V."/>
            <person name="Iobst S."/>
            <person name="de Vazeille A.R."/>
            <person name="Buell C.R."/>
            <person name="Ying K."/>
            <person name="Li Y."/>
            <person name="Lu T."/>
            <person name="Huang Y."/>
            <person name="Zhao Q."/>
            <person name="Feng Q."/>
            <person name="Zhang L."/>
            <person name="Zhu J."/>
            <person name="Weng Q."/>
            <person name="Mu J."/>
            <person name="Lu Y."/>
            <person name="Fan D."/>
            <person name="Liu Y."/>
            <person name="Guan J."/>
            <person name="Zhang Y."/>
            <person name="Yu S."/>
            <person name="Liu X."/>
            <person name="Zhang Y."/>
            <person name="Hong G."/>
            <person name="Han B."/>
            <person name="Choisne N."/>
            <person name="Demange N."/>
            <person name="Orjeda G."/>
            <person name="Samain S."/>
            <person name="Cattolico L."/>
            <person name="Pelletier E."/>
            <person name="Couloux A."/>
            <person name="Segurens B."/>
            <person name="Wincker P."/>
            <person name="D'Hont A."/>
            <person name="Scarpelli C."/>
            <person name="Weissenbach J."/>
            <person name="Salanoubat M."/>
            <person name="Quetier F."/>
            <person name="Yu Y."/>
            <person name="Kim H.R."/>
            <person name="Rambo T."/>
            <person name="Currie J."/>
            <person name="Collura K."/>
            <person name="Luo M."/>
            <person name="Yang T."/>
            <person name="Ammiraju J.S.S."/>
            <person name="Engler F."/>
            <person name="Soderlund C."/>
            <person name="Wing R.A."/>
            <person name="Palmer L.E."/>
            <person name="de la Bastide M."/>
            <person name="Spiegel L."/>
            <person name="Nascimento L."/>
            <person name="Zutavern T."/>
            <person name="O'Shaughnessy A."/>
            <person name="Dike S."/>
            <person name="Dedhia N."/>
            <person name="Preston R."/>
            <person name="Balija V."/>
            <person name="McCombie W.R."/>
            <person name="Chow T."/>
            <person name="Chen H."/>
            <person name="Chung M."/>
            <person name="Chen C."/>
            <person name="Shaw J."/>
            <person name="Wu H."/>
            <person name="Hsiao K."/>
            <person name="Chao Y."/>
            <person name="Chu M."/>
            <person name="Cheng C."/>
            <person name="Hour A."/>
            <person name="Lee P."/>
            <person name="Lin S."/>
            <person name="Lin Y."/>
            <person name="Liou J."/>
            <person name="Liu S."/>
            <person name="Hsing Y."/>
            <person name="Raghuvanshi S."/>
            <person name="Mohanty A."/>
            <person name="Bharti A.K."/>
            <person name="Gaur A."/>
            <person name="Gupta V."/>
            <person name="Kumar D."/>
            <person name="Ravi V."/>
            <person name="Vij S."/>
            <person name="Kapur A."/>
            <person name="Khurana P."/>
            <person name="Khurana P."/>
            <person name="Khurana J.P."/>
            <person name="Tyagi A.K."/>
            <person name="Gaikwad K."/>
            <person name="Singh A."/>
            <person name="Dalal V."/>
            <person name="Srivastava S."/>
            <person name="Dixit A."/>
            <person name="Pal A.K."/>
            <person name="Ghazi I.A."/>
            <person name="Yadav M."/>
            <person name="Pandit A."/>
            <person name="Bhargava A."/>
            <person name="Sureshbabu K."/>
            <person name="Batra K."/>
            <person name="Sharma T.R."/>
            <person name="Mohapatra T."/>
            <person name="Singh N.K."/>
            <person name="Messing J."/>
            <person name="Nelson A.B."/>
            <person name="Fuks G."/>
            <person name="Kavchok S."/>
            <person name="Keizer G."/>
            <person name="Linton E."/>
            <person name="Llaca V."/>
            <person name="Song R."/>
            <person name="Tanyolac B."/>
            <person name="Young S."/>
            <person name="Ho-Il K."/>
            <person name="Hahn J.H."/>
            <person name="Sangsakoo G."/>
            <person name="Vanavichit A."/>
            <person name="de Mattos Luiz.A.T."/>
            <person name="Zimmer P.D."/>
            <person name="Malone G."/>
            <person name="Dellagostin O."/>
            <person name="de Oliveira A.C."/>
            <person name="Bevan M."/>
            <person name="Bancroft I."/>
            <person name="Minx P."/>
            <person name="Cordum H."/>
            <person name="Wilson R."/>
            <person name="Cheng Z."/>
            <person name="Jin W."/>
            <person name="Jiang J."/>
            <person name="Leong S.A."/>
            <person name="Iwama H."/>
            <person name="Gojobori T."/>
            <person name="Itoh T."/>
            <person name="Niimura Y."/>
            <person name="Fujii Y."/>
            <person name="Habara T."/>
            <person name="Sakai H."/>
            <person name="Sato Y."/>
            <person name="Wilson G."/>
            <person name="Kumar K."/>
            <person name="McCouch S."/>
            <person name="Juretic N."/>
            <person name="Hoen D."/>
            <person name="Wright S."/>
            <person name="Bruskiewich R."/>
            <person name="Bureau T."/>
            <person name="Miyao A."/>
            <person name="Hirochika H."/>
            <person name="Nishikawa T."/>
            <person name="Kadowaki K."/>
            <person name="Sugiura M."/>
            <person name="Burr B."/>
            <person name="Sasaki T."/>
        </authorList>
    </citation>
    <scope>NUCLEOTIDE SEQUENCE [LARGE SCALE GENOMIC DNA]</scope>
    <source>
        <strain evidence="2">cv. Nipponbare</strain>
    </source>
</reference>
<dbReference type="AlphaFoldDB" id="A0A0N7KC81"/>
<dbReference type="PaxDb" id="39947-A0A0N7KC81"/>
<proteinExistence type="predicted"/>
<protein>
    <submittedName>
        <fullName evidence="1">Os01g0116101 protein</fullName>
    </submittedName>
</protein>
<accession>A0A0N7KC81</accession>